<evidence type="ECO:0000313" key="2">
    <source>
        <dbReference type="Proteomes" id="UP000265515"/>
    </source>
</evidence>
<accession>A0A388KN45</accession>
<protein>
    <submittedName>
        <fullName evidence="1">Uncharacterized protein</fullName>
    </submittedName>
</protein>
<keyword evidence="2" id="KW-1185">Reference proteome</keyword>
<evidence type="ECO:0000313" key="1">
    <source>
        <dbReference type="EMBL" id="GBG71363.1"/>
    </source>
</evidence>
<dbReference type="AlphaFoldDB" id="A0A388KN45"/>
<proteinExistence type="predicted"/>
<reference evidence="1 2" key="1">
    <citation type="journal article" date="2018" name="Cell">
        <title>The Chara Genome: Secondary Complexity and Implications for Plant Terrestrialization.</title>
        <authorList>
            <person name="Nishiyama T."/>
            <person name="Sakayama H."/>
            <person name="Vries J.D."/>
            <person name="Buschmann H."/>
            <person name="Saint-Marcoux D."/>
            <person name="Ullrich K.K."/>
            <person name="Haas F.B."/>
            <person name="Vanderstraeten L."/>
            <person name="Becker D."/>
            <person name="Lang D."/>
            <person name="Vosolsobe S."/>
            <person name="Rombauts S."/>
            <person name="Wilhelmsson P.K.I."/>
            <person name="Janitza P."/>
            <person name="Kern R."/>
            <person name="Heyl A."/>
            <person name="Rumpler F."/>
            <person name="Villalobos L.I.A.C."/>
            <person name="Clay J.M."/>
            <person name="Skokan R."/>
            <person name="Toyoda A."/>
            <person name="Suzuki Y."/>
            <person name="Kagoshima H."/>
            <person name="Schijlen E."/>
            <person name="Tajeshwar N."/>
            <person name="Catarino B."/>
            <person name="Hetherington A.J."/>
            <person name="Saltykova A."/>
            <person name="Bonnot C."/>
            <person name="Breuninger H."/>
            <person name="Symeonidi A."/>
            <person name="Radhakrishnan G.V."/>
            <person name="Van Nieuwerburgh F."/>
            <person name="Deforce D."/>
            <person name="Chang C."/>
            <person name="Karol K.G."/>
            <person name="Hedrich R."/>
            <person name="Ulvskov P."/>
            <person name="Glockner G."/>
            <person name="Delwiche C.F."/>
            <person name="Petrasek J."/>
            <person name="Van de Peer Y."/>
            <person name="Friml J."/>
            <person name="Beilby M."/>
            <person name="Dolan L."/>
            <person name="Kohara Y."/>
            <person name="Sugano S."/>
            <person name="Fujiyama A."/>
            <person name="Delaux P.-M."/>
            <person name="Quint M."/>
            <person name="TheiBen G."/>
            <person name="Hagemann M."/>
            <person name="Harholt J."/>
            <person name="Dunand C."/>
            <person name="Zachgo S."/>
            <person name="Langdale J."/>
            <person name="Maumus F."/>
            <person name="Straeten D.V.D."/>
            <person name="Gould S.B."/>
            <person name="Rensing S.A."/>
        </authorList>
    </citation>
    <scope>NUCLEOTIDE SEQUENCE [LARGE SCALE GENOMIC DNA]</scope>
    <source>
        <strain evidence="1 2">S276</strain>
    </source>
</reference>
<name>A0A388KN45_CHABU</name>
<sequence>MTVQLRNMTDISGSSLQVSVLMEYTPQEIQEGRWLCKEWSDAMHAEKHENDALCCPRMMMVPDAKDGARDQERLSVNRSLAEGHRIESHDDVKILIPLCKQQEVKLALAKDRGRRANTANE</sequence>
<dbReference type="EMBL" id="BFEA01000145">
    <property type="protein sequence ID" value="GBG71363.1"/>
    <property type="molecule type" value="Genomic_DNA"/>
</dbReference>
<comment type="caution">
    <text evidence="1">The sequence shown here is derived from an EMBL/GenBank/DDBJ whole genome shotgun (WGS) entry which is preliminary data.</text>
</comment>
<dbReference type="Proteomes" id="UP000265515">
    <property type="component" value="Unassembled WGS sequence"/>
</dbReference>
<dbReference type="Gramene" id="GBG71363">
    <property type="protein sequence ID" value="GBG71363"/>
    <property type="gene ID" value="CBR_g8782"/>
</dbReference>
<gene>
    <name evidence="1" type="ORF">CBR_g8782</name>
</gene>
<organism evidence="1 2">
    <name type="scientific">Chara braunii</name>
    <name type="common">Braun's stonewort</name>
    <dbReference type="NCBI Taxonomy" id="69332"/>
    <lineage>
        <taxon>Eukaryota</taxon>
        <taxon>Viridiplantae</taxon>
        <taxon>Streptophyta</taxon>
        <taxon>Charophyceae</taxon>
        <taxon>Charales</taxon>
        <taxon>Characeae</taxon>
        <taxon>Chara</taxon>
    </lineage>
</organism>